<dbReference type="Gene3D" id="3.30.40.250">
    <property type="match status" value="1"/>
</dbReference>
<evidence type="ECO:0000259" key="1">
    <source>
        <dbReference type="PROSITE" id="PS51664"/>
    </source>
</evidence>
<dbReference type="Gene3D" id="3.30.160.660">
    <property type="match status" value="1"/>
</dbReference>
<comment type="caution">
    <text evidence="2">The sequence shown here is derived from an EMBL/GenBank/DDBJ whole genome shotgun (WGS) entry which is preliminary data.</text>
</comment>
<sequence>MSDRFLYLVASLVDGDRTTDEIIDKIQWQLLPTIQDSATLFQEVLNISLKIQAALFQLEREGYIVENEDILPDNLLIFCEHLNIQPKLANDRLNTTKIAIKSFNCSGQEQLINNLKSLNIQLVKETDSPDLIIVLIDDYLNPNLKEFNQQTIQSQTSWLLVKPVGTIFWMGPFFKAHETACWQCLAHRLQDNRPMASFIQRQNQDLFAPISPQNILPSSLQTALGMVATEVFKWIIQGKNSRLNQTLMTYDTLTFQSQEHFVIKRPQCPSCGQISYELRQRPLPVVLGHRPKTFTTDGGHRTCSPQETLRKYQHLISPITGVVRELTKIRLNPLNHTYIAKHHFVTVFDDLENLRKNLGGRSSGKGRTDIQAKASGFCEAIERYSGVFQGNEIRIKNSYEKMGDRAIDPNHCMNFSQQQYDSRIEWNTNCHGWFQKVPEPFDQEREIDWTPVWSLTAGDFKYLPTSYCYYGYPQGNYLDCWADSNGCAAGNTIEEAILQGFMELVERDSVALWWYNRLSKPQVNLDSFDDAYVQNLREYYQKLGRELWVLDITTDLNIPSFAAISAKKDNSVEDIILGYGTHFDVNIALSRALTELNQILPSVLAANPDGTTNYPQYVDPLALTWWKEAKLSEHFYLMPNSHLKAKNYTDYAQFFSNDLLDDVKLCQKIVEEKKMEMLVLDQTRPDIGLRVAKVIVPGMRHLWKRLGSGRLYDVPKTMGWLSESLTENQLNPFAMWM</sequence>
<dbReference type="InterPro" id="IPR027624">
    <property type="entry name" value="TOMM_cyclo_SagD"/>
</dbReference>
<dbReference type="Gene3D" id="3.90.930.60">
    <property type="match status" value="1"/>
</dbReference>
<dbReference type="InterPro" id="IPR022291">
    <property type="entry name" value="Bacteriocin_synth_cyclodeHase"/>
</dbReference>
<dbReference type="NCBIfam" id="TIGR03604">
    <property type="entry name" value="TOMM_cyclo_SagD"/>
    <property type="match status" value="1"/>
</dbReference>
<dbReference type="Proteomes" id="UP000287247">
    <property type="component" value="Unassembled WGS sequence"/>
</dbReference>
<dbReference type="InterPro" id="IPR003776">
    <property type="entry name" value="YcaO-like_dom"/>
</dbReference>
<dbReference type="NCBIfam" id="TIGR00702">
    <property type="entry name" value="YcaO-type kinase domain"/>
    <property type="match status" value="1"/>
</dbReference>
<dbReference type="PANTHER" id="PTHR37809:SF1">
    <property type="entry name" value="RIBOSOMAL PROTEIN S12 METHYLTHIOTRANSFERASE ACCESSORY FACTOR YCAO"/>
    <property type="match status" value="1"/>
</dbReference>
<dbReference type="EMBL" id="BDQK01000013">
    <property type="protein sequence ID" value="GBF81824.1"/>
    <property type="molecule type" value="Genomic_DNA"/>
</dbReference>
<dbReference type="Gene3D" id="3.40.50.720">
    <property type="entry name" value="NAD(P)-binding Rossmann-like Domain"/>
    <property type="match status" value="1"/>
</dbReference>
<gene>
    <name evidence="2" type="ORF">AsFPU1_3245</name>
</gene>
<dbReference type="Gene3D" id="3.30.1330.230">
    <property type="match status" value="2"/>
</dbReference>
<dbReference type="PANTHER" id="PTHR37809">
    <property type="entry name" value="RIBOSOMAL PROTEIN S12 METHYLTHIOTRANSFERASE ACCESSORY FACTOR YCAO"/>
    <property type="match status" value="1"/>
</dbReference>
<accession>A0A401IKN4</accession>
<dbReference type="InterPro" id="IPR035985">
    <property type="entry name" value="Ubiquitin-activating_enz"/>
</dbReference>
<feature type="domain" description="YcaO" evidence="1">
    <location>
        <begin position="364"/>
        <end position="737"/>
    </location>
</feature>
<dbReference type="AlphaFoldDB" id="A0A401IKN4"/>
<dbReference type="NCBIfam" id="TIGR03882">
    <property type="entry name" value="cyclo_dehyd_2"/>
    <property type="match status" value="1"/>
</dbReference>
<dbReference type="PROSITE" id="PS51664">
    <property type="entry name" value="YCAO"/>
    <property type="match status" value="1"/>
</dbReference>
<organism evidence="2 3">
    <name type="scientific">Aphanothece sacrum FPU1</name>
    <dbReference type="NCBI Taxonomy" id="1920663"/>
    <lineage>
        <taxon>Bacteria</taxon>
        <taxon>Bacillati</taxon>
        <taxon>Cyanobacteriota</taxon>
        <taxon>Cyanophyceae</taxon>
        <taxon>Oscillatoriophycideae</taxon>
        <taxon>Chroococcales</taxon>
        <taxon>Aphanothecaceae</taxon>
        <taxon>Aphanothece</taxon>
    </lineage>
</organism>
<dbReference type="Pfam" id="PF02624">
    <property type="entry name" value="YcaO"/>
    <property type="match status" value="1"/>
</dbReference>
<keyword evidence="3" id="KW-1185">Reference proteome</keyword>
<dbReference type="GO" id="GO:0008641">
    <property type="term" value="F:ubiquitin-like modifier activating enzyme activity"/>
    <property type="evidence" value="ECO:0007669"/>
    <property type="project" value="InterPro"/>
</dbReference>
<proteinExistence type="predicted"/>
<evidence type="ECO:0000313" key="2">
    <source>
        <dbReference type="EMBL" id="GBF81824.1"/>
    </source>
</evidence>
<dbReference type="SUPFAM" id="SSF69572">
    <property type="entry name" value="Activating enzymes of the ubiquitin-like proteins"/>
    <property type="match status" value="1"/>
</dbReference>
<protein>
    <recommendedName>
        <fullName evidence="1">YcaO domain-containing protein</fullName>
    </recommendedName>
</protein>
<reference evidence="3" key="1">
    <citation type="submission" date="2017-05" db="EMBL/GenBank/DDBJ databases">
        <title>Physiological properties and genetic analysis related to exopolysaccharide production of fresh-water unicellular cyanobacterium Aphanothece sacrum, Suizenji Nori, that has been cultured as a food source in Japan.</title>
        <authorList>
            <person name="Kanesaki Y."/>
            <person name="Yoshikawa S."/>
            <person name="Ohki K."/>
        </authorList>
    </citation>
    <scope>NUCLEOTIDE SEQUENCE [LARGE SCALE GENOMIC DNA]</scope>
    <source>
        <strain evidence="3">FPU1</strain>
    </source>
</reference>
<evidence type="ECO:0000313" key="3">
    <source>
        <dbReference type="Proteomes" id="UP000287247"/>
    </source>
</evidence>
<name>A0A401IKN4_APHSA</name>